<evidence type="ECO:0000313" key="3">
    <source>
        <dbReference type="Proteomes" id="UP000000448"/>
    </source>
</evidence>
<dbReference type="AlphaFoldDB" id="B9L9H8"/>
<dbReference type="Proteomes" id="UP000000448">
    <property type="component" value="Chromosome"/>
</dbReference>
<evidence type="ECO:0000256" key="1">
    <source>
        <dbReference type="SAM" id="Phobius"/>
    </source>
</evidence>
<dbReference type="OrthoDB" id="5373022at2"/>
<proteinExistence type="predicted"/>
<keyword evidence="3" id="KW-1185">Reference proteome</keyword>
<keyword evidence="1" id="KW-1133">Transmembrane helix</keyword>
<name>B9L9H8_NAUPA</name>
<gene>
    <name evidence="2" type="ordered locus">NAMH_0883</name>
</gene>
<evidence type="ECO:0000313" key="2">
    <source>
        <dbReference type="EMBL" id="ACM92064.1"/>
    </source>
</evidence>
<organism evidence="2 3">
    <name type="scientific">Nautilia profundicola (strain ATCC BAA-1463 / DSM 18972 / AmH)</name>
    <dbReference type="NCBI Taxonomy" id="598659"/>
    <lineage>
        <taxon>Bacteria</taxon>
        <taxon>Pseudomonadati</taxon>
        <taxon>Campylobacterota</taxon>
        <taxon>Epsilonproteobacteria</taxon>
        <taxon>Nautiliales</taxon>
        <taxon>Nautiliaceae</taxon>
        <taxon>Nautilia</taxon>
    </lineage>
</organism>
<feature type="transmembrane region" description="Helical" evidence="1">
    <location>
        <begin position="25"/>
        <end position="46"/>
    </location>
</feature>
<dbReference type="HOGENOM" id="CLU_1756896_0_0_7"/>
<dbReference type="STRING" id="598659.NAMH_0883"/>
<keyword evidence="1" id="KW-0812">Transmembrane</keyword>
<dbReference type="KEGG" id="nam:NAMH_0883"/>
<reference evidence="2 3" key="1">
    <citation type="journal article" date="2009" name="PLoS Genet.">
        <title>Adaptations to submarine hydrothermal environments exemplified by the genome of Nautilia profundicola.</title>
        <authorList>
            <person name="Campbell B.J."/>
            <person name="Smith J.L."/>
            <person name="Hanson T.E."/>
            <person name="Klotz M.G."/>
            <person name="Stein L.Y."/>
            <person name="Lee C.K."/>
            <person name="Wu D."/>
            <person name="Robinson J.M."/>
            <person name="Khouri H.M."/>
            <person name="Eisen J.A."/>
            <person name="Cary S.C."/>
        </authorList>
    </citation>
    <scope>NUCLEOTIDE SEQUENCE [LARGE SCALE GENOMIC DNA]</scope>
    <source>
        <strain evidence="3">ATCC BAA-1463 / DSM 18972 / AmH</strain>
    </source>
</reference>
<dbReference type="RefSeq" id="WP_012663436.1">
    <property type="nucleotide sequence ID" value="NC_012115.1"/>
</dbReference>
<protein>
    <submittedName>
        <fullName evidence="2">Uncharacterized protein</fullName>
    </submittedName>
</protein>
<accession>B9L9H8</accession>
<keyword evidence="1" id="KW-0472">Membrane</keyword>
<sequence>MKEKILSFFSFLSDTVWDLSPNSPLAFIIYLILITVICLFFIFYFARKSKNNNTNKSQKHHKLTLDDLIDIADNPKSNTADLLSALMLFNEKFVVAQDKEKSMLFFEKILNHKHRHKKLFDYFHGSILPKNITYKDELDTLEKKALNK</sequence>
<dbReference type="EMBL" id="CP001279">
    <property type="protein sequence ID" value="ACM92064.1"/>
    <property type="molecule type" value="Genomic_DNA"/>
</dbReference>